<name>A0A417Z9K7_9LACO</name>
<sequence>MIRQARKKDASIVFKILEPIFIDMELKTMQKHPQQIKSLLEDAFDKPEANYNYQNTLVAEIDQQVVGVLVGYPAEMEAQIDEYYQSVAQEYGLGANFELFPDKEGLPGEWYLDCLAVAPDYQGKGIATQLIQAIPQFFDASLLGLNVDFTNDKASKLYQHLGFEIVGEMPIGSHQYYHMQKKL</sequence>
<comment type="caution">
    <text evidence="3">The sequence shown here is derived from an EMBL/GenBank/DDBJ whole genome shotgun (WGS) entry which is preliminary data.</text>
</comment>
<dbReference type="InterPro" id="IPR050769">
    <property type="entry name" value="NAT_camello-type"/>
</dbReference>
<dbReference type="SUPFAM" id="SSF55729">
    <property type="entry name" value="Acyl-CoA N-acyltransferases (Nat)"/>
    <property type="match status" value="1"/>
</dbReference>
<evidence type="ECO:0000313" key="4">
    <source>
        <dbReference type="Proteomes" id="UP000284822"/>
    </source>
</evidence>
<dbReference type="EMBL" id="QOCS01000008">
    <property type="protein sequence ID" value="RHW47324.1"/>
    <property type="molecule type" value="Genomic_DNA"/>
</dbReference>
<gene>
    <name evidence="3" type="ORF">DS832_04010</name>
</gene>
<dbReference type="PANTHER" id="PTHR13947:SF37">
    <property type="entry name" value="LD18367P"/>
    <property type="match status" value="1"/>
</dbReference>
<dbReference type="Gene3D" id="3.40.630.30">
    <property type="match status" value="1"/>
</dbReference>
<evidence type="ECO:0000313" key="3">
    <source>
        <dbReference type="EMBL" id="RHW47324.1"/>
    </source>
</evidence>
<evidence type="ECO:0000256" key="1">
    <source>
        <dbReference type="ARBA" id="ARBA00022679"/>
    </source>
</evidence>
<dbReference type="PANTHER" id="PTHR13947">
    <property type="entry name" value="GNAT FAMILY N-ACETYLTRANSFERASE"/>
    <property type="match status" value="1"/>
</dbReference>
<dbReference type="GO" id="GO:0008080">
    <property type="term" value="F:N-acetyltransferase activity"/>
    <property type="evidence" value="ECO:0007669"/>
    <property type="project" value="InterPro"/>
</dbReference>
<organism evidence="3 4">
    <name type="scientific">Bombilactobacillus bombi</name>
    <dbReference type="NCBI Taxonomy" id="1303590"/>
    <lineage>
        <taxon>Bacteria</taxon>
        <taxon>Bacillati</taxon>
        <taxon>Bacillota</taxon>
        <taxon>Bacilli</taxon>
        <taxon>Lactobacillales</taxon>
        <taxon>Lactobacillaceae</taxon>
        <taxon>Bombilactobacillus</taxon>
    </lineage>
</organism>
<dbReference type="Proteomes" id="UP000284822">
    <property type="component" value="Unassembled WGS sequence"/>
</dbReference>
<reference evidence="3 4" key="1">
    <citation type="submission" date="2018-07" db="EMBL/GenBank/DDBJ databases">
        <title>Genome sequences of six Lactobacillus spp. isolated from bumble bee guts.</title>
        <authorList>
            <person name="Motta E.V.S."/>
            <person name="Moran N.A."/>
        </authorList>
    </citation>
    <scope>NUCLEOTIDE SEQUENCE [LARGE SCALE GENOMIC DNA]</scope>
    <source>
        <strain evidence="3 4">LV-8.1</strain>
    </source>
</reference>
<dbReference type="PROSITE" id="PS51186">
    <property type="entry name" value="GNAT"/>
    <property type="match status" value="1"/>
</dbReference>
<feature type="domain" description="N-acetyltransferase" evidence="2">
    <location>
        <begin position="1"/>
        <end position="183"/>
    </location>
</feature>
<dbReference type="InterPro" id="IPR016181">
    <property type="entry name" value="Acyl_CoA_acyltransferase"/>
</dbReference>
<keyword evidence="1 3" id="KW-0808">Transferase</keyword>
<dbReference type="InterPro" id="IPR000182">
    <property type="entry name" value="GNAT_dom"/>
</dbReference>
<accession>A0A417Z9K7</accession>
<dbReference type="Pfam" id="PF13508">
    <property type="entry name" value="Acetyltransf_7"/>
    <property type="match status" value="1"/>
</dbReference>
<proteinExistence type="predicted"/>
<dbReference type="RefSeq" id="WP_118910470.1">
    <property type="nucleotide sequence ID" value="NZ_QOCS01000008.1"/>
</dbReference>
<protein>
    <submittedName>
        <fullName evidence="3">GNAT family N-acetyltransferase</fullName>
    </submittedName>
</protein>
<dbReference type="AlphaFoldDB" id="A0A417Z9K7"/>
<evidence type="ECO:0000259" key="2">
    <source>
        <dbReference type="PROSITE" id="PS51186"/>
    </source>
</evidence>
<dbReference type="CDD" id="cd04301">
    <property type="entry name" value="NAT_SF"/>
    <property type="match status" value="1"/>
</dbReference>